<dbReference type="RefSeq" id="WP_140471340.1">
    <property type="nucleotide sequence ID" value="NZ_RCZD01000003.1"/>
</dbReference>
<accession>A0A502GPV0</accession>
<dbReference type="Proteomes" id="UP000317663">
    <property type="component" value="Unassembled WGS sequence"/>
</dbReference>
<evidence type="ECO:0000313" key="2">
    <source>
        <dbReference type="Proteomes" id="UP000317663"/>
    </source>
</evidence>
<proteinExistence type="predicted"/>
<dbReference type="EMBL" id="RCZD01000003">
    <property type="protein sequence ID" value="TPG63448.1"/>
    <property type="molecule type" value="Genomic_DNA"/>
</dbReference>
<evidence type="ECO:0000313" key="1">
    <source>
        <dbReference type="EMBL" id="TPG63448.1"/>
    </source>
</evidence>
<comment type="caution">
    <text evidence="1">The sequence shown here is derived from an EMBL/GenBank/DDBJ whole genome shotgun (WGS) entry which is preliminary data.</text>
</comment>
<dbReference type="OrthoDB" id="5957734at2"/>
<name>A0A502GPV0_9GAMM</name>
<protein>
    <submittedName>
        <fullName evidence="1">Uncharacterized protein</fullName>
    </submittedName>
</protein>
<reference evidence="1 2" key="1">
    <citation type="journal article" date="2019" name="Environ. Microbiol.">
        <title>Species interactions and distinct microbial communities in high Arctic permafrost affected cryosols are associated with the CH4 and CO2 gas fluxes.</title>
        <authorList>
            <person name="Altshuler I."/>
            <person name="Hamel J."/>
            <person name="Turney S."/>
            <person name="Magnuson E."/>
            <person name="Levesque R."/>
            <person name="Greer C."/>
            <person name="Whyte L.G."/>
        </authorList>
    </citation>
    <scope>NUCLEOTIDE SEQUENCE [LARGE SCALE GENOMIC DNA]</scope>
    <source>
        <strain evidence="1 2">E4</strain>
    </source>
</reference>
<organism evidence="1 2">
    <name type="scientific">Ewingella americana</name>
    <dbReference type="NCBI Taxonomy" id="41202"/>
    <lineage>
        <taxon>Bacteria</taxon>
        <taxon>Pseudomonadati</taxon>
        <taxon>Pseudomonadota</taxon>
        <taxon>Gammaproteobacteria</taxon>
        <taxon>Enterobacterales</taxon>
        <taxon>Yersiniaceae</taxon>
        <taxon>Ewingella</taxon>
    </lineage>
</organism>
<sequence length="115" mass="12874">MALTLTSTNPNIDKPLKDIAKDNITTPAEFMIIRDTADKVLLDLANPATLEVVKSLQKEMDDVVESMQKVALVARKNKLTPEERQALMFGVEAQVAYLILGYKSSIERLNTFNHK</sequence>
<gene>
    <name evidence="1" type="ORF">EAH77_07755</name>
</gene>
<dbReference type="AlphaFoldDB" id="A0A502GPV0"/>
<keyword evidence="2" id="KW-1185">Reference proteome</keyword>